<feature type="transmembrane region" description="Helical" evidence="1">
    <location>
        <begin position="6"/>
        <end position="30"/>
    </location>
</feature>
<dbReference type="Proteomes" id="UP000887577">
    <property type="component" value="Unplaced"/>
</dbReference>
<evidence type="ECO:0000256" key="1">
    <source>
        <dbReference type="SAM" id="Phobius"/>
    </source>
</evidence>
<keyword evidence="1" id="KW-0812">Transmembrane</keyword>
<name>A0A914YMQ1_9BILA</name>
<keyword evidence="1" id="KW-0472">Membrane</keyword>
<dbReference type="WBParaSite" id="PSU_v2.g20864.t1">
    <property type="protein sequence ID" value="PSU_v2.g20864.t1"/>
    <property type="gene ID" value="PSU_v2.g20864"/>
</dbReference>
<evidence type="ECO:0000313" key="2">
    <source>
        <dbReference type="Proteomes" id="UP000887577"/>
    </source>
</evidence>
<evidence type="ECO:0000313" key="3">
    <source>
        <dbReference type="WBParaSite" id="PSU_v2.g20864.t1"/>
    </source>
</evidence>
<keyword evidence="2" id="KW-1185">Reference proteome</keyword>
<accession>A0A914YMQ1</accession>
<dbReference type="AlphaFoldDB" id="A0A914YMQ1"/>
<sequence length="114" mass="13663">MYIEKIFIVVWHGLIALLCANVINLLRFIYLLSPKNRESFLNDMMMPARDYIFPELDKDFKWQGKFRHHNHNVENKFKHLQNVKNHGNSAEIAVAFDQYLETKENLMKANKLLW</sequence>
<reference evidence="3" key="1">
    <citation type="submission" date="2022-11" db="UniProtKB">
        <authorList>
            <consortium name="WormBaseParasite"/>
        </authorList>
    </citation>
    <scope>IDENTIFICATION</scope>
</reference>
<proteinExistence type="predicted"/>
<keyword evidence="1" id="KW-1133">Transmembrane helix</keyword>
<protein>
    <submittedName>
        <fullName evidence="3">Uncharacterized protein</fullName>
    </submittedName>
</protein>
<organism evidence="2 3">
    <name type="scientific">Panagrolaimus superbus</name>
    <dbReference type="NCBI Taxonomy" id="310955"/>
    <lineage>
        <taxon>Eukaryota</taxon>
        <taxon>Metazoa</taxon>
        <taxon>Ecdysozoa</taxon>
        <taxon>Nematoda</taxon>
        <taxon>Chromadorea</taxon>
        <taxon>Rhabditida</taxon>
        <taxon>Tylenchina</taxon>
        <taxon>Panagrolaimomorpha</taxon>
        <taxon>Panagrolaimoidea</taxon>
        <taxon>Panagrolaimidae</taxon>
        <taxon>Panagrolaimus</taxon>
    </lineage>
</organism>